<evidence type="ECO:0000313" key="2">
    <source>
        <dbReference type="Proteomes" id="UP001229251"/>
    </source>
</evidence>
<dbReference type="EMBL" id="JASOOE010000012">
    <property type="protein sequence ID" value="MDK7187638.1"/>
    <property type="molecule type" value="Genomic_DNA"/>
</dbReference>
<dbReference type="Pfam" id="PF03883">
    <property type="entry name" value="H2O2_YaaD"/>
    <property type="match status" value="1"/>
</dbReference>
<dbReference type="RefSeq" id="WP_285066105.1">
    <property type="nucleotide sequence ID" value="NZ_JASOOE010000012.1"/>
</dbReference>
<dbReference type="PANTHER" id="PTHR30283:SF4">
    <property type="entry name" value="PEROXIDE STRESS RESISTANCE PROTEIN YAAA"/>
    <property type="match status" value="1"/>
</dbReference>
<name>A0AAJ1V301_9LACT</name>
<evidence type="ECO:0000313" key="1">
    <source>
        <dbReference type="EMBL" id="MDK7187638.1"/>
    </source>
</evidence>
<dbReference type="Proteomes" id="UP001229251">
    <property type="component" value="Unassembled WGS sequence"/>
</dbReference>
<organism evidence="1 2">
    <name type="scientific">Facklamia hominis</name>
    <dbReference type="NCBI Taxonomy" id="178214"/>
    <lineage>
        <taxon>Bacteria</taxon>
        <taxon>Bacillati</taxon>
        <taxon>Bacillota</taxon>
        <taxon>Bacilli</taxon>
        <taxon>Lactobacillales</taxon>
        <taxon>Aerococcaceae</taxon>
        <taxon>Facklamia</taxon>
    </lineage>
</organism>
<dbReference type="InterPro" id="IPR005583">
    <property type="entry name" value="YaaA"/>
</dbReference>
<dbReference type="AlphaFoldDB" id="A0AAJ1V301"/>
<gene>
    <name evidence="1" type="ORF">QP433_06560</name>
</gene>
<dbReference type="PANTHER" id="PTHR30283">
    <property type="entry name" value="PEROXIDE STRESS RESPONSE PROTEIN YAAA"/>
    <property type="match status" value="1"/>
</dbReference>
<accession>A0AAJ1V301</accession>
<comment type="caution">
    <text evidence="1">The sequence shown here is derived from an EMBL/GenBank/DDBJ whole genome shotgun (WGS) entry which is preliminary data.</text>
</comment>
<reference evidence="1" key="1">
    <citation type="submission" date="2023-05" db="EMBL/GenBank/DDBJ databases">
        <title>Cataloging the Phylogenetic Diversity of Human Bladder Bacteria.</title>
        <authorList>
            <person name="Du J."/>
        </authorList>
    </citation>
    <scope>NUCLEOTIDE SEQUENCE</scope>
    <source>
        <strain evidence="1">UMB1231</strain>
    </source>
</reference>
<proteinExistence type="predicted"/>
<protein>
    <submittedName>
        <fullName evidence="1">YaaA family protein</fullName>
    </submittedName>
</protein>
<dbReference type="GO" id="GO:0005829">
    <property type="term" value="C:cytosol"/>
    <property type="evidence" value="ECO:0007669"/>
    <property type="project" value="TreeGrafter"/>
</dbReference>
<dbReference type="GO" id="GO:0033194">
    <property type="term" value="P:response to hydroperoxide"/>
    <property type="evidence" value="ECO:0007669"/>
    <property type="project" value="TreeGrafter"/>
</dbReference>
<sequence length="233" mass="27058">MNLILLSPSKEMSDQQGTLSVNWSTNSYQVATALQSLSLDDIQKQFHLSDKLALQTFHHHQHLFDKQALPAYQAYQGLAFRQIDWSNIQLDYAQEHLAILSALYGLVRPLDPINRYRLDLKIPLKIQHTSLKNYWQKRISQALEEQQIYNLASKEFFDLVNLPPQQIVQVDFYQDVSLTKKAPSATCKKLRGALANHLLQSQSFSWDTFSCFTFDQYQLSATKSQKNHLIYHR</sequence>